<protein>
    <submittedName>
        <fullName evidence="2">Uncharacterized protein</fullName>
    </submittedName>
</protein>
<evidence type="ECO:0000256" key="1">
    <source>
        <dbReference type="SAM" id="SignalP"/>
    </source>
</evidence>
<evidence type="ECO:0000313" key="2">
    <source>
        <dbReference type="EMBL" id="WIM86865.1"/>
    </source>
</evidence>
<evidence type="ECO:0000313" key="3">
    <source>
        <dbReference type="Proteomes" id="UP001236585"/>
    </source>
</evidence>
<feature type="signal peptide" evidence="1">
    <location>
        <begin position="1"/>
        <end position="25"/>
    </location>
</feature>
<keyword evidence="3" id="KW-1185">Reference proteome</keyword>
<accession>A0ABY8VTB9</accession>
<feature type="chain" id="PRO_5045741037" evidence="1">
    <location>
        <begin position="26"/>
        <end position="78"/>
    </location>
</feature>
<reference evidence="2 3" key="1">
    <citation type="journal article" date="2023" name="Microbiol. Resour. Announc.">
        <title>Complete Genome Sequence of Mycobacterium wuenschmanii, a novel Nontuberculous Mycobacterium Isolated from a captive population of Amazon Milk Frogs.</title>
        <authorList>
            <person name="Hicks J."/>
            <person name="Zeineldin M."/>
            <person name="Ward H."/>
            <person name="Wuenschmann A."/>
            <person name="Camp P."/>
            <person name="Farrell D."/>
            <person name="Lehman K."/>
            <person name="Thacker T."/>
            <person name="Cuthbert E."/>
        </authorList>
    </citation>
    <scope>NUCLEOTIDE SEQUENCE [LARGE SCALE GENOMIC DNA]</scope>
    <source>
        <strain evidence="2 3">Wuenschmanii</strain>
    </source>
</reference>
<gene>
    <name evidence="2" type="ORF">PT015_18555</name>
</gene>
<organism evidence="2 3">
    <name type="scientific">Candidatus Mycobacterium wuenschmannii</name>
    <dbReference type="NCBI Taxonomy" id="3027808"/>
    <lineage>
        <taxon>Bacteria</taxon>
        <taxon>Bacillati</taxon>
        <taxon>Actinomycetota</taxon>
        <taxon>Actinomycetes</taxon>
        <taxon>Mycobacteriales</taxon>
        <taxon>Mycobacteriaceae</taxon>
        <taxon>Mycobacterium</taxon>
    </lineage>
</organism>
<keyword evidence="1" id="KW-0732">Signal</keyword>
<proteinExistence type="predicted"/>
<name>A0ABY8VTB9_9MYCO</name>
<dbReference type="RefSeq" id="WP_285186393.1">
    <property type="nucleotide sequence ID" value="NZ_CP126981.1"/>
</dbReference>
<dbReference type="Proteomes" id="UP001236585">
    <property type="component" value="Chromosome"/>
</dbReference>
<sequence>MITKVLVTAGIAVAAGLGVAAPAFADPASFGDLSCECHDPIPQGPIVQFFTPPAGQIAAGIQQGFSDTGPDVNGVPHN</sequence>
<dbReference type="EMBL" id="CP126981">
    <property type="protein sequence ID" value="WIM86865.1"/>
    <property type="molecule type" value="Genomic_DNA"/>
</dbReference>